<reference evidence="2" key="1">
    <citation type="submission" date="2018-05" db="EMBL/GenBank/DDBJ databases">
        <authorList>
            <person name="Lanie J.A."/>
            <person name="Ng W.-L."/>
            <person name="Kazmierczak K.M."/>
            <person name="Andrzejewski T.M."/>
            <person name="Davidsen T.M."/>
            <person name="Wayne K.J."/>
            <person name="Tettelin H."/>
            <person name="Glass J.I."/>
            <person name="Rusch D."/>
            <person name="Podicherti R."/>
            <person name="Tsui H.-C.T."/>
            <person name="Winkler M.E."/>
        </authorList>
    </citation>
    <scope>NUCLEOTIDE SEQUENCE</scope>
</reference>
<organism evidence="2">
    <name type="scientific">marine metagenome</name>
    <dbReference type="NCBI Taxonomy" id="408172"/>
    <lineage>
        <taxon>unclassified sequences</taxon>
        <taxon>metagenomes</taxon>
        <taxon>ecological metagenomes</taxon>
    </lineage>
</organism>
<evidence type="ECO:0008006" key="3">
    <source>
        <dbReference type="Google" id="ProtNLM"/>
    </source>
</evidence>
<name>A0A383A0C0_9ZZZZ</name>
<dbReference type="EMBL" id="UINC01188231">
    <property type="protein sequence ID" value="SVE01346.1"/>
    <property type="molecule type" value="Genomic_DNA"/>
</dbReference>
<evidence type="ECO:0000256" key="1">
    <source>
        <dbReference type="SAM" id="MobiDB-lite"/>
    </source>
</evidence>
<proteinExistence type="predicted"/>
<dbReference type="AlphaFoldDB" id="A0A383A0C0"/>
<sequence>IPRGNNVLWFMVYMPYIPSGATEKVSGRQGNAALDFRSVKIYRCPAYPDKRQVICYVDSSWSFSSLNDKIGFEINDPTPLDRFQKPSETIYIADNEDGNWRAIVTGLNDPELLRHDVWHPTHISSSRATDPSHGRRVSNHRHNGGPNVLYYAGNADWMKAGRMTVDMWREIWNDPSRRSSRP</sequence>
<protein>
    <recommendedName>
        <fullName evidence="3">DUF1559 domain-containing protein</fullName>
    </recommendedName>
</protein>
<accession>A0A383A0C0</accession>
<feature type="non-terminal residue" evidence="2">
    <location>
        <position position="1"/>
    </location>
</feature>
<evidence type="ECO:0000313" key="2">
    <source>
        <dbReference type="EMBL" id="SVE01346.1"/>
    </source>
</evidence>
<gene>
    <name evidence="2" type="ORF">METZ01_LOCUS454200</name>
</gene>
<feature type="compositionally biased region" description="Basic residues" evidence="1">
    <location>
        <begin position="134"/>
        <end position="143"/>
    </location>
</feature>
<feature type="region of interest" description="Disordered" evidence="1">
    <location>
        <begin position="123"/>
        <end position="143"/>
    </location>
</feature>